<dbReference type="PANTHER" id="PTHR42776">
    <property type="entry name" value="SERINE PEPTIDASE S9 FAMILY MEMBER"/>
    <property type="match status" value="1"/>
</dbReference>
<feature type="chain" id="PRO_5012493956" evidence="2">
    <location>
        <begin position="26"/>
        <end position="659"/>
    </location>
</feature>
<evidence type="ECO:0000313" key="5">
    <source>
        <dbReference type="Proteomes" id="UP000219422"/>
    </source>
</evidence>
<dbReference type="AlphaFoldDB" id="A0A291MW13"/>
<proteinExistence type="predicted"/>
<gene>
    <name evidence="4" type="ORF">A6768_04275</name>
</gene>
<dbReference type="EMBL" id="CP023741">
    <property type="protein sequence ID" value="ATI79313.1"/>
    <property type="molecule type" value="Genomic_DNA"/>
</dbReference>
<dbReference type="SUPFAM" id="SSF82171">
    <property type="entry name" value="DPP6 N-terminal domain-like"/>
    <property type="match status" value="1"/>
</dbReference>
<dbReference type="PANTHER" id="PTHR42776:SF27">
    <property type="entry name" value="DIPEPTIDYL PEPTIDASE FAMILY MEMBER 6"/>
    <property type="match status" value="1"/>
</dbReference>
<dbReference type="Pfam" id="PF00326">
    <property type="entry name" value="Peptidase_S9"/>
    <property type="match status" value="1"/>
</dbReference>
<dbReference type="KEGG" id="sya:A6768_04275"/>
<dbReference type="Proteomes" id="UP000219422">
    <property type="component" value="Chromosome"/>
</dbReference>
<dbReference type="GO" id="GO:0006508">
    <property type="term" value="P:proteolysis"/>
    <property type="evidence" value="ECO:0007669"/>
    <property type="project" value="InterPro"/>
</dbReference>
<keyword evidence="2" id="KW-0732">Signal</keyword>
<dbReference type="GeneID" id="57776053"/>
<evidence type="ECO:0000256" key="1">
    <source>
        <dbReference type="ARBA" id="ARBA00022801"/>
    </source>
</evidence>
<reference evidence="4 5" key="1">
    <citation type="submission" date="2017-10" db="EMBL/GenBank/DDBJ databases">
        <title>Sphingobium yanoikuyae S72.</title>
        <authorList>
            <person name="Sanchez E."/>
            <person name="Bustos P."/>
            <person name="Mendoza P."/>
            <person name="Guo X."/>
            <person name="Mendoza A."/>
        </authorList>
    </citation>
    <scope>NUCLEOTIDE SEQUENCE [LARGE SCALE GENOMIC DNA]</scope>
    <source>
        <strain evidence="4 5">S72</strain>
    </source>
</reference>
<dbReference type="GO" id="GO:0004252">
    <property type="term" value="F:serine-type endopeptidase activity"/>
    <property type="evidence" value="ECO:0007669"/>
    <property type="project" value="TreeGrafter"/>
</dbReference>
<dbReference type="RefSeq" id="WP_097382686.1">
    <property type="nucleotide sequence ID" value="NZ_CP023741.1"/>
</dbReference>
<dbReference type="InterPro" id="IPR029058">
    <property type="entry name" value="AB_hydrolase_fold"/>
</dbReference>
<accession>A0A291MW13</accession>
<feature type="signal peptide" evidence="2">
    <location>
        <begin position="1"/>
        <end position="25"/>
    </location>
</feature>
<feature type="domain" description="Peptidase S9 prolyl oligopeptidase catalytic" evidence="3">
    <location>
        <begin position="453"/>
        <end position="657"/>
    </location>
</feature>
<keyword evidence="1" id="KW-0378">Hydrolase</keyword>
<sequence length="659" mass="71184">MHNKLNAARLGALLAMSSLSAMAHAEPDALAKAFGARETVISASLSADGEKIALVAAGPGRTTRVHVLNAQEGAEPKIVLSGSGKPEYLTSCDWIGAARLSCNIFSTQRYGDNVYTSSNVVAVDAEGGNIKGLSQKRGENALGYDLRGGEVLDFLPGEDGAILMTRSYVPEAKAGSLIEKKAEGLGVDRIDSRTGTSRRVEAPEKNAFDFITDGLGHVRVMGLWDRKDTGYVTSQFKYLYRGADGGGWRQLSTYDWQSETGFRPVAVDPAKNIAYGFERKEGRFALMAVQLDPGLEKTLVYANPNVDVAGLVKTGRDQRVVGVSYVDDYRHTDYFDPAVLAMVKSLGKALGGKSVHIGDLSADGQRALVWAGSDVDPGQYYLYDKAARKLSPIMPDRPELAGHALAAMKPIQYKAQDGTVIPAYLTLPPGKEDAKGLPAIVMPHGGPESRDEWGFDWLVQYYAARGFAVIQPQFRGSFGFGENWLMGNAFRSWKAAVGDVADSGRWLVQQGIADPARLTILGWSYGGYAALQAQAIDPKLFKAVVAIAPVTDISDMLRRSRYSATYLEDRKMLGTGPEAANASPANHAAEFQAPVLMFHGTDDNNVDITQARIMQSKLEDAGKRSRLVVYDGLAHDLDDSDARADMLQQSADFLLQAGK</sequence>
<dbReference type="InterPro" id="IPR001375">
    <property type="entry name" value="Peptidase_S9_cat"/>
</dbReference>
<dbReference type="Gene3D" id="3.40.50.1820">
    <property type="entry name" value="alpha/beta hydrolase"/>
    <property type="match status" value="1"/>
</dbReference>
<dbReference type="SUPFAM" id="SSF53474">
    <property type="entry name" value="alpha/beta-Hydrolases"/>
    <property type="match status" value="1"/>
</dbReference>
<name>A0A291MW13_SPHYA</name>
<evidence type="ECO:0000313" key="4">
    <source>
        <dbReference type="EMBL" id="ATI79313.1"/>
    </source>
</evidence>
<evidence type="ECO:0000259" key="3">
    <source>
        <dbReference type="Pfam" id="PF00326"/>
    </source>
</evidence>
<protein>
    <submittedName>
        <fullName evidence="4">S9 family peptidase</fullName>
    </submittedName>
</protein>
<organism evidence="4 5">
    <name type="scientific">Sphingobium yanoikuyae</name>
    <name type="common">Sphingomonas yanoikuyae</name>
    <dbReference type="NCBI Taxonomy" id="13690"/>
    <lineage>
        <taxon>Bacteria</taxon>
        <taxon>Pseudomonadati</taxon>
        <taxon>Pseudomonadota</taxon>
        <taxon>Alphaproteobacteria</taxon>
        <taxon>Sphingomonadales</taxon>
        <taxon>Sphingomonadaceae</taxon>
        <taxon>Sphingobium</taxon>
    </lineage>
</organism>
<evidence type="ECO:0000256" key="2">
    <source>
        <dbReference type="SAM" id="SignalP"/>
    </source>
</evidence>